<accession>A0AAU1ZQQ3</accession>
<dbReference type="EMBL" id="CP108222">
    <property type="protein sequence ID" value="WTT14315.1"/>
    <property type="molecule type" value="Genomic_DNA"/>
</dbReference>
<dbReference type="NCBIfam" id="TIGR04042">
    <property type="entry name" value="MSMEG_0570_fam"/>
    <property type="match status" value="1"/>
</dbReference>
<dbReference type="AlphaFoldDB" id="A0AAU1ZQQ3"/>
<proteinExistence type="predicted"/>
<sequence>MPELYFHVRWPDGETQRCYSPSTVIEDYLAPGGVYELGDFLERSRTALGIASDRVREKYGFACTGASDQLAQLERTAAAYASLDGAEVAVEALSNADGSMR</sequence>
<organism evidence="1">
    <name type="scientific">Streptomyces sp. NBC_00093</name>
    <dbReference type="NCBI Taxonomy" id="2975649"/>
    <lineage>
        <taxon>Bacteria</taxon>
        <taxon>Bacillati</taxon>
        <taxon>Actinomycetota</taxon>
        <taxon>Actinomycetes</taxon>
        <taxon>Kitasatosporales</taxon>
        <taxon>Streptomycetaceae</taxon>
        <taxon>Streptomyces</taxon>
    </lineage>
</organism>
<evidence type="ECO:0000313" key="1">
    <source>
        <dbReference type="EMBL" id="WTT14315.1"/>
    </source>
</evidence>
<name>A0AAU1ZQQ3_9ACTN</name>
<protein>
    <submittedName>
        <fullName evidence="1">MSMEG_0570 family nitrogen starvation response protein</fullName>
    </submittedName>
</protein>
<gene>
    <name evidence="1" type="ORF">OHA22_01700</name>
</gene>
<reference evidence="1" key="1">
    <citation type="submission" date="2022-10" db="EMBL/GenBank/DDBJ databases">
        <title>The complete genomes of actinobacterial strains from the NBC collection.</title>
        <authorList>
            <person name="Joergensen T.S."/>
            <person name="Alvarez Arevalo M."/>
            <person name="Sterndorff E.B."/>
            <person name="Faurdal D."/>
            <person name="Vuksanovic O."/>
            <person name="Mourched A.-S."/>
            <person name="Charusanti P."/>
            <person name="Shaw S."/>
            <person name="Blin K."/>
            <person name="Weber T."/>
        </authorList>
    </citation>
    <scope>NUCLEOTIDE SEQUENCE</scope>
    <source>
        <strain evidence="1">NBC_00093</strain>
    </source>
</reference>
<dbReference type="InterPro" id="IPR023846">
    <property type="entry name" value="CHP04042_MSMEG0570"/>
</dbReference>